<dbReference type="InterPro" id="IPR002781">
    <property type="entry name" value="TM_pro_TauE-like"/>
</dbReference>
<feature type="transmembrane region" description="Helical" evidence="6">
    <location>
        <begin position="28"/>
        <end position="49"/>
    </location>
</feature>
<dbReference type="InterPro" id="IPR051598">
    <property type="entry name" value="TSUP/Inactive_protease-like"/>
</dbReference>
<proteinExistence type="inferred from homology"/>
<keyword evidence="8" id="KW-1185">Reference proteome</keyword>
<dbReference type="PANTHER" id="PTHR43701:SF2">
    <property type="entry name" value="MEMBRANE TRANSPORTER PROTEIN YJNA-RELATED"/>
    <property type="match status" value="1"/>
</dbReference>
<reference evidence="8" key="1">
    <citation type="submission" date="2016-11" db="EMBL/GenBank/DDBJ databases">
        <authorList>
            <person name="Varghese N."/>
            <person name="Submissions S."/>
        </authorList>
    </citation>
    <scope>NUCLEOTIDE SEQUENCE [LARGE SCALE GENOMIC DNA]</scope>
    <source>
        <strain evidence="8">DSM 2635</strain>
    </source>
</reference>
<evidence type="ECO:0000256" key="5">
    <source>
        <dbReference type="ARBA" id="ARBA00023136"/>
    </source>
</evidence>
<protein>
    <recommendedName>
        <fullName evidence="6">Probable membrane transporter protein</fullName>
    </recommendedName>
</protein>
<evidence type="ECO:0000256" key="6">
    <source>
        <dbReference type="RuleBase" id="RU363041"/>
    </source>
</evidence>
<organism evidence="7 8">
    <name type="scientific">Asaccharospora irregularis DSM 2635</name>
    <dbReference type="NCBI Taxonomy" id="1121321"/>
    <lineage>
        <taxon>Bacteria</taxon>
        <taxon>Bacillati</taxon>
        <taxon>Bacillota</taxon>
        <taxon>Clostridia</taxon>
        <taxon>Peptostreptococcales</taxon>
        <taxon>Peptostreptococcaceae</taxon>
        <taxon>Asaccharospora</taxon>
    </lineage>
</organism>
<keyword evidence="3 6" id="KW-0812">Transmembrane</keyword>
<evidence type="ECO:0000256" key="3">
    <source>
        <dbReference type="ARBA" id="ARBA00022692"/>
    </source>
</evidence>
<evidence type="ECO:0000256" key="1">
    <source>
        <dbReference type="ARBA" id="ARBA00004141"/>
    </source>
</evidence>
<dbReference type="AlphaFoldDB" id="A0A1M5J972"/>
<evidence type="ECO:0000313" key="8">
    <source>
        <dbReference type="Proteomes" id="UP000243255"/>
    </source>
</evidence>
<accession>A0A1M5J972</accession>
<dbReference type="STRING" id="1121321.SAMN04488530_10144"/>
<comment type="subcellular location">
    <subcellularLocation>
        <location evidence="6">Cell membrane</location>
        <topology evidence="6">Multi-pass membrane protein</topology>
    </subcellularLocation>
    <subcellularLocation>
        <location evidence="1">Membrane</location>
        <topology evidence="1">Multi-pass membrane protein</topology>
    </subcellularLocation>
</comment>
<keyword evidence="4 6" id="KW-1133">Transmembrane helix</keyword>
<evidence type="ECO:0000256" key="4">
    <source>
        <dbReference type="ARBA" id="ARBA00022989"/>
    </source>
</evidence>
<dbReference type="PANTHER" id="PTHR43701">
    <property type="entry name" value="MEMBRANE TRANSPORTER PROTEIN MJ0441-RELATED"/>
    <property type="match status" value="1"/>
</dbReference>
<comment type="similarity">
    <text evidence="2 6">Belongs to the 4-toluene sulfonate uptake permease (TSUP) (TC 2.A.102) family.</text>
</comment>
<keyword evidence="6" id="KW-1003">Cell membrane</keyword>
<evidence type="ECO:0000256" key="2">
    <source>
        <dbReference type="ARBA" id="ARBA00009142"/>
    </source>
</evidence>
<evidence type="ECO:0000313" key="7">
    <source>
        <dbReference type="EMBL" id="SHG37156.1"/>
    </source>
</evidence>
<feature type="transmembrane region" description="Helical" evidence="6">
    <location>
        <begin position="86"/>
        <end position="107"/>
    </location>
</feature>
<sequence length="132" mass="14096">MSKLGLKGDLMNKKYFEFNIKNTITGSFTGFINGVFGSGGGTLLVPILNDILKLEEHKSHATALSIIVFLTTASSVVYISKGTYDVSLTTKVAIGSILGGFVGAKLLSKVTGKFLRISFGLIMIIAALRMVF</sequence>
<feature type="transmembrane region" description="Helical" evidence="6">
    <location>
        <begin position="114"/>
        <end position="131"/>
    </location>
</feature>
<dbReference type="GO" id="GO:0005886">
    <property type="term" value="C:plasma membrane"/>
    <property type="evidence" value="ECO:0007669"/>
    <property type="project" value="UniProtKB-SubCell"/>
</dbReference>
<dbReference type="Pfam" id="PF01925">
    <property type="entry name" value="TauE"/>
    <property type="match status" value="1"/>
</dbReference>
<gene>
    <name evidence="7" type="ORF">SAMN04488530_10144</name>
</gene>
<feature type="transmembrane region" description="Helical" evidence="6">
    <location>
        <begin position="61"/>
        <end position="80"/>
    </location>
</feature>
<keyword evidence="5 6" id="KW-0472">Membrane</keyword>
<dbReference type="Proteomes" id="UP000243255">
    <property type="component" value="Unassembled WGS sequence"/>
</dbReference>
<dbReference type="EMBL" id="FQWX01000001">
    <property type="protein sequence ID" value="SHG37156.1"/>
    <property type="molecule type" value="Genomic_DNA"/>
</dbReference>
<name>A0A1M5J972_9FIRM</name>